<evidence type="ECO:0000256" key="4">
    <source>
        <dbReference type="ARBA" id="ARBA00022705"/>
    </source>
</evidence>
<dbReference type="RefSeq" id="WP_256537275.1">
    <property type="nucleotide sequence ID" value="NZ_JANHOH010000001.1"/>
</dbReference>
<evidence type="ECO:0000256" key="1">
    <source>
        <dbReference type="ARBA" id="ARBA00012417"/>
    </source>
</evidence>
<dbReference type="EC" id="2.7.7.7" evidence="1"/>
<dbReference type="InterPro" id="IPR016195">
    <property type="entry name" value="Pol/histidinol_Pase-like"/>
</dbReference>
<evidence type="ECO:0000256" key="3">
    <source>
        <dbReference type="ARBA" id="ARBA00022695"/>
    </source>
</evidence>
<dbReference type="InterPro" id="IPR029460">
    <property type="entry name" value="DNAPol_HHH"/>
</dbReference>
<comment type="caution">
    <text evidence="11">The sequence shown here is derived from an EMBL/GenBank/DDBJ whole genome shotgun (WGS) entry which is preliminary data.</text>
</comment>
<feature type="domain" description="DNA polymerase III alpha subunit finger" evidence="10">
    <location>
        <begin position="489"/>
        <end position="653"/>
    </location>
</feature>
<accession>A0ABT1SXX6</accession>
<reference evidence="11 12" key="1">
    <citation type="submission" date="2022-07" db="EMBL/GenBank/DDBJ databases">
        <title>Mucilaginibacter sp. JC4.</title>
        <authorList>
            <person name="Le V."/>
            <person name="Ko S.-R."/>
            <person name="Ahn C.-Y."/>
            <person name="Oh H.-M."/>
        </authorList>
    </citation>
    <scope>NUCLEOTIDE SEQUENCE [LARGE SCALE GENOMIC DNA]</scope>
    <source>
        <strain evidence="11 12">JC4</strain>
    </source>
</reference>
<evidence type="ECO:0000259" key="8">
    <source>
        <dbReference type="Pfam" id="PF07733"/>
    </source>
</evidence>
<feature type="domain" description="DNA polymerase helix-hairpin-helix motif" evidence="9">
    <location>
        <begin position="728"/>
        <end position="814"/>
    </location>
</feature>
<dbReference type="Proteomes" id="UP001204376">
    <property type="component" value="Unassembled WGS sequence"/>
</dbReference>
<dbReference type="Pfam" id="PF17657">
    <property type="entry name" value="DNA_pol3_finger"/>
    <property type="match status" value="1"/>
</dbReference>
<evidence type="ECO:0000313" key="12">
    <source>
        <dbReference type="Proteomes" id="UP001204376"/>
    </source>
</evidence>
<dbReference type="InterPro" id="IPR004805">
    <property type="entry name" value="DnaE2/DnaE/PolC"/>
</dbReference>
<evidence type="ECO:0000259" key="7">
    <source>
        <dbReference type="Pfam" id="PF02811"/>
    </source>
</evidence>
<comment type="catalytic activity">
    <reaction evidence="6">
        <text>DNA(n) + a 2'-deoxyribonucleoside 5'-triphosphate = DNA(n+1) + diphosphate</text>
        <dbReference type="Rhea" id="RHEA:22508"/>
        <dbReference type="Rhea" id="RHEA-COMP:17339"/>
        <dbReference type="Rhea" id="RHEA-COMP:17340"/>
        <dbReference type="ChEBI" id="CHEBI:33019"/>
        <dbReference type="ChEBI" id="CHEBI:61560"/>
        <dbReference type="ChEBI" id="CHEBI:173112"/>
        <dbReference type="EC" id="2.7.7.7"/>
    </reaction>
</comment>
<dbReference type="InterPro" id="IPR011708">
    <property type="entry name" value="DNA_pol3_alpha_NTPase_dom"/>
</dbReference>
<feature type="domain" description="Bacterial DNA polymerase III alpha subunit NTPase" evidence="8">
    <location>
        <begin position="246"/>
        <end position="483"/>
    </location>
</feature>
<dbReference type="EMBL" id="JANHOH010000001">
    <property type="protein sequence ID" value="MCQ6957065.1"/>
    <property type="molecule type" value="Genomic_DNA"/>
</dbReference>
<keyword evidence="5" id="KW-0239">DNA-directed DNA polymerase</keyword>
<proteinExistence type="predicted"/>
<dbReference type="Pfam" id="PF14579">
    <property type="entry name" value="HHH_6"/>
    <property type="match status" value="1"/>
</dbReference>
<keyword evidence="2 11" id="KW-0808">Transferase</keyword>
<evidence type="ECO:0000256" key="2">
    <source>
        <dbReference type="ARBA" id="ARBA00022679"/>
    </source>
</evidence>
<gene>
    <name evidence="11" type="primary">dnaE</name>
    <name evidence="11" type="ORF">NPE20_03815</name>
</gene>
<sequence length="1025" mass="117086">MFLNCKTYFSFRYGTYHAEELVAHAAALGQRSLALTNINNTCDMWDFVDYCQQYGVKPIAGTEVRDKEGRFLYVLLAKNKTGLSEINHFLSAYLEFKLPFPNRPEPGNHCFIIYPLGAFRADELCNDEFIGVLPTEANRLFGRGTEKSPDKYVIRHPVTFEKGDFNLHRLLRTIDKNTVLSKLKPEDTCAAYERFVPVTRLEKAFALYPDIAVNTRRVMDACSISMEFSTDKNKKTFHGNASLDKQKLAELALEGMRYRYGENNPEAERRVAKELKVIDDLGFNAYFLITHDVIRFAQSRGFYHVGRGSGANSIVAFCLKITDVDPIKLDLYFERFLNKFRTSPPDFDIDFSWKDRDEVIEYVFTRYGREYVALLGMYTTFQHNAVVRELGKVFGLPKPEIDTLLDNPESKFKEDSIQRLILKYGKRLISFPNHLSIHPGGMLISEEPIRDYCATQIPPKGFVTSQMDMFLAEKVGLYKLDILSQRGLGHIKDCIQLVKANKGIDIDIHQVEMFMADPKVADQIRRADTIGCFYIESPAMRQLLLKLRCDNYITLVAASSIIRPGVSQSGMMKQYIQRFHKPDSFTYLHPVMKEHLEETYGVMVYQEDVIKIAHYYAGLDMAEADVLRRAMSGKYRGTKEMERIKQKFAEGARFLKRPPAITEEVWRQIQSFGGYSFSKAHSASFAVESYQSLYLKTYHPMEFMVAVINNEGGFYTTELYFHELKRAGATVHLPCVNTSEEFTAISGKDVYVGLRRIHGLNKKNKECILQQRNSGGAYKNLADFIERTQIGIQQLNTLINIGALRFTGKTKAELLWQANFIQKKNNYKPAGKSLFAIAPIEYRMPVLSQHAMDDAMDELELLGFPMGNPFDLVKRREGDLPVADLRPHLGKQVTVLGYYVTMKPVRTIKGESMFFGTFIDAAGNWLDSVHFPASAKRYALHGRGYYRMTGVVIEEFGAFALNVYHLEKVGIKSMAEYDGEEKIPTKVIQLVREAPGALEELAELRLQMDWIKPEDTETAYLKVSA</sequence>
<dbReference type="GO" id="GO:0003887">
    <property type="term" value="F:DNA-directed DNA polymerase activity"/>
    <property type="evidence" value="ECO:0007669"/>
    <property type="project" value="UniProtKB-EC"/>
</dbReference>
<dbReference type="Gene3D" id="1.10.150.870">
    <property type="match status" value="1"/>
</dbReference>
<keyword evidence="12" id="KW-1185">Reference proteome</keyword>
<dbReference type="SUPFAM" id="SSF89550">
    <property type="entry name" value="PHP domain-like"/>
    <property type="match status" value="1"/>
</dbReference>
<keyword evidence="3 11" id="KW-0548">Nucleotidyltransferase</keyword>
<dbReference type="InterPro" id="IPR040982">
    <property type="entry name" value="DNA_pol3_finger"/>
</dbReference>
<dbReference type="Pfam" id="PF07733">
    <property type="entry name" value="DNA_pol3_alpha"/>
    <property type="match status" value="1"/>
</dbReference>
<keyword evidence="4" id="KW-0235">DNA replication</keyword>
<organism evidence="11 12">
    <name type="scientific">Mucilaginibacter aquariorum</name>
    <dbReference type="NCBI Taxonomy" id="2967225"/>
    <lineage>
        <taxon>Bacteria</taxon>
        <taxon>Pseudomonadati</taxon>
        <taxon>Bacteroidota</taxon>
        <taxon>Sphingobacteriia</taxon>
        <taxon>Sphingobacteriales</taxon>
        <taxon>Sphingobacteriaceae</taxon>
        <taxon>Mucilaginibacter</taxon>
    </lineage>
</organism>
<name>A0ABT1SXX6_9SPHI</name>
<feature type="domain" description="PHP" evidence="7">
    <location>
        <begin position="4"/>
        <end position="95"/>
    </location>
</feature>
<dbReference type="NCBIfam" id="TIGR00594">
    <property type="entry name" value="polc"/>
    <property type="match status" value="1"/>
</dbReference>
<evidence type="ECO:0000259" key="9">
    <source>
        <dbReference type="Pfam" id="PF14579"/>
    </source>
</evidence>
<dbReference type="Pfam" id="PF02811">
    <property type="entry name" value="PHP"/>
    <property type="match status" value="1"/>
</dbReference>
<protein>
    <recommendedName>
        <fullName evidence="1">DNA-directed DNA polymerase</fullName>
        <ecNumber evidence="1">2.7.7.7</ecNumber>
    </recommendedName>
</protein>
<evidence type="ECO:0000256" key="6">
    <source>
        <dbReference type="ARBA" id="ARBA00049244"/>
    </source>
</evidence>
<dbReference type="Gene3D" id="3.20.20.140">
    <property type="entry name" value="Metal-dependent hydrolases"/>
    <property type="match status" value="1"/>
</dbReference>
<evidence type="ECO:0000256" key="5">
    <source>
        <dbReference type="ARBA" id="ARBA00022932"/>
    </source>
</evidence>
<dbReference type="InterPro" id="IPR004013">
    <property type="entry name" value="PHP_dom"/>
</dbReference>
<dbReference type="PANTHER" id="PTHR32294">
    <property type="entry name" value="DNA POLYMERASE III SUBUNIT ALPHA"/>
    <property type="match status" value="1"/>
</dbReference>
<evidence type="ECO:0000259" key="10">
    <source>
        <dbReference type="Pfam" id="PF17657"/>
    </source>
</evidence>
<evidence type="ECO:0000313" key="11">
    <source>
        <dbReference type="EMBL" id="MCQ6957065.1"/>
    </source>
</evidence>